<keyword evidence="10 13" id="KW-0143">Chaperone</keyword>
<feature type="transmembrane region" description="Helical" evidence="13">
    <location>
        <begin position="374"/>
        <end position="393"/>
    </location>
</feature>
<keyword evidence="4 13" id="KW-0813">Transport</keyword>
<keyword evidence="7 13" id="KW-0653">Protein transport</keyword>
<feature type="domain" description="Membrane insertase YidC/Oxa/ALB C-terminal" evidence="15">
    <location>
        <begin position="378"/>
        <end position="572"/>
    </location>
</feature>
<dbReference type="InterPro" id="IPR038221">
    <property type="entry name" value="YidC_periplasmic_sf"/>
</dbReference>
<evidence type="ECO:0000259" key="15">
    <source>
        <dbReference type="Pfam" id="PF02096"/>
    </source>
</evidence>
<comment type="caution">
    <text evidence="17">The sequence shown here is derived from an EMBL/GenBank/DDBJ whole genome shotgun (WGS) entry which is preliminary data.</text>
</comment>
<sequence>MKFDRNTVIGFSLLAILFFLFFYYNNKQQQEHQRQARIDKAREDSIIRANQPKVDSNIVRQQQAVADSQQKIAQAGIFDKAANGTETITTVENELFKISFSNKGGQPVGVELKKFKGIDSLPVKLAADAFNKISYRINTAASQTTETANLFFETGTVEKLAEGLQTISFTLSTGDSANKVNAVTHRYTIKPNDYMIGFDVLLNQPGQLLTEGNLNLTWQYVAHQQETALGFERENTQIGYVENGDFDYHTIIRRNSIKFDDGPVNWIGVRQRFFNTFLVANDKFASGEMEWTIPSEENDPTVVKSTANMKLKVAAGNEAKIPFQIFYGPSDFKILKKEGQGFEDLVNLGQGPYAFVEPINRYIVLPVWNFIKSFVGSFGLVIALLTLFIRLLISPLSYKSYLSGAKMKALRPEIAKLREKFGSDQQQMSMEQMKLFREAGVNPLGGCIPALLQIPIFFALYSFFNSSVDLRGADFLWATDLSAFDAPIKFGFHIPLLGDHLSLFTITAVLTSLLISIYSMSMSPDQSNPLLKWMPYIFPVFLLFIFNRLPSALTWYYTVSNLITLALQFVIQNYIIDHNKILAKIEENRKKPKEKSKWQQRLEEMQEQQKKMRETQQKKK</sequence>
<dbReference type="PANTHER" id="PTHR12428">
    <property type="entry name" value="OXA1"/>
    <property type="match status" value="1"/>
</dbReference>
<dbReference type="InterPro" id="IPR028053">
    <property type="entry name" value="Membr_insert_YidC_N"/>
</dbReference>
<dbReference type="HAMAP" id="MF_01810">
    <property type="entry name" value="YidC_type1"/>
    <property type="match status" value="1"/>
</dbReference>
<gene>
    <name evidence="13 17" type="primary">yidC</name>
    <name evidence="17" type="ORF">ACFS6H_18015</name>
</gene>
<feature type="transmembrane region" description="Helical" evidence="13">
    <location>
        <begin position="530"/>
        <end position="549"/>
    </location>
</feature>
<feature type="transmembrane region" description="Helical" evidence="13">
    <location>
        <begin position="440"/>
        <end position="464"/>
    </location>
</feature>
<evidence type="ECO:0000256" key="5">
    <source>
        <dbReference type="ARBA" id="ARBA00022475"/>
    </source>
</evidence>
<evidence type="ECO:0000256" key="1">
    <source>
        <dbReference type="ARBA" id="ARBA00004429"/>
    </source>
</evidence>
<feature type="transmembrane region" description="Helical" evidence="13">
    <location>
        <begin position="555"/>
        <end position="576"/>
    </location>
</feature>
<dbReference type="InterPro" id="IPR001708">
    <property type="entry name" value="YidC/ALB3/OXA1/COX18"/>
</dbReference>
<evidence type="ECO:0000256" key="12">
    <source>
        <dbReference type="ARBA" id="ARBA00033342"/>
    </source>
</evidence>
<proteinExistence type="inferred from homology"/>
<evidence type="ECO:0000256" key="13">
    <source>
        <dbReference type="HAMAP-Rule" id="MF_01810"/>
    </source>
</evidence>
<comment type="subcellular location">
    <subcellularLocation>
        <location evidence="1">Cell inner membrane</location>
        <topology evidence="1">Multi-pass membrane protein</topology>
    </subcellularLocation>
    <subcellularLocation>
        <location evidence="13">Cell membrane</location>
        <topology evidence="13">Multi-pass membrane protein</topology>
    </subcellularLocation>
</comment>
<dbReference type="InterPro" id="IPR019998">
    <property type="entry name" value="Membr_insert_YidC"/>
</dbReference>
<dbReference type="RefSeq" id="WP_386102284.1">
    <property type="nucleotide sequence ID" value="NZ_JBHUOZ010000003.1"/>
</dbReference>
<evidence type="ECO:0000256" key="6">
    <source>
        <dbReference type="ARBA" id="ARBA00022692"/>
    </source>
</evidence>
<evidence type="ECO:0000256" key="2">
    <source>
        <dbReference type="ARBA" id="ARBA00010527"/>
    </source>
</evidence>
<dbReference type="CDD" id="cd20070">
    <property type="entry name" value="5TM_YidC_Alb3"/>
    <property type="match status" value="1"/>
</dbReference>
<evidence type="ECO:0000256" key="4">
    <source>
        <dbReference type="ARBA" id="ARBA00022448"/>
    </source>
</evidence>
<evidence type="ECO:0000259" key="16">
    <source>
        <dbReference type="Pfam" id="PF14849"/>
    </source>
</evidence>
<comment type="function">
    <text evidence="13">Required for the insertion and/or proper folding and/or complex formation of integral membrane proteins into the membrane. Involved in integration of membrane proteins that insert both dependently and independently of the Sec translocase complex, as well as at least some lipoproteins. Aids folding of multispanning membrane proteins.</text>
</comment>
<feature type="transmembrane region" description="Helical" evidence="13">
    <location>
        <begin position="7"/>
        <end position="24"/>
    </location>
</feature>
<evidence type="ECO:0000256" key="11">
    <source>
        <dbReference type="ARBA" id="ARBA00033245"/>
    </source>
</evidence>
<dbReference type="NCBIfam" id="TIGR03592">
    <property type="entry name" value="yidC_oxa1_cterm"/>
    <property type="match status" value="1"/>
</dbReference>
<dbReference type="PANTHER" id="PTHR12428:SF65">
    <property type="entry name" value="CYTOCHROME C OXIDASE ASSEMBLY PROTEIN COX18, MITOCHONDRIAL"/>
    <property type="match status" value="1"/>
</dbReference>
<comment type="similarity">
    <text evidence="2 13">Belongs to the OXA1/ALB3/YidC family. Type 1 subfamily.</text>
</comment>
<feature type="region of interest" description="Disordered" evidence="14">
    <location>
        <begin position="589"/>
        <end position="620"/>
    </location>
</feature>
<name>A0ABW6AB37_9BACT</name>
<organism evidence="17 18">
    <name type="scientific">Terrimonas rubra</name>
    <dbReference type="NCBI Taxonomy" id="1035890"/>
    <lineage>
        <taxon>Bacteria</taxon>
        <taxon>Pseudomonadati</taxon>
        <taxon>Bacteroidota</taxon>
        <taxon>Chitinophagia</taxon>
        <taxon>Chitinophagales</taxon>
        <taxon>Chitinophagaceae</taxon>
        <taxon>Terrimonas</taxon>
    </lineage>
</organism>
<evidence type="ECO:0000313" key="17">
    <source>
        <dbReference type="EMBL" id="MFD2921620.1"/>
    </source>
</evidence>
<evidence type="ECO:0000313" key="18">
    <source>
        <dbReference type="Proteomes" id="UP001597511"/>
    </source>
</evidence>
<keyword evidence="6 13" id="KW-0812">Transmembrane</keyword>
<evidence type="ECO:0000256" key="14">
    <source>
        <dbReference type="SAM" id="MobiDB-lite"/>
    </source>
</evidence>
<dbReference type="EMBL" id="JBHUOZ010000003">
    <property type="protein sequence ID" value="MFD2921620.1"/>
    <property type="molecule type" value="Genomic_DNA"/>
</dbReference>
<dbReference type="InterPro" id="IPR028055">
    <property type="entry name" value="YidC/Oxa/ALB_C"/>
</dbReference>
<dbReference type="Pfam" id="PF02096">
    <property type="entry name" value="60KD_IMP"/>
    <property type="match status" value="1"/>
</dbReference>
<keyword evidence="8 13" id="KW-1133">Transmembrane helix</keyword>
<keyword evidence="9 13" id="KW-0472">Membrane</keyword>
<dbReference type="Proteomes" id="UP001597511">
    <property type="component" value="Unassembled WGS sequence"/>
</dbReference>
<comment type="subunit">
    <text evidence="13">Interacts with the Sec translocase complex via SecD. Specifically interacts with transmembrane segments of nascent integral membrane proteins during membrane integration.</text>
</comment>
<evidence type="ECO:0000256" key="7">
    <source>
        <dbReference type="ARBA" id="ARBA00022927"/>
    </source>
</evidence>
<dbReference type="NCBIfam" id="NF002356">
    <property type="entry name" value="PRK01318.2-3"/>
    <property type="match status" value="1"/>
</dbReference>
<evidence type="ECO:0000256" key="8">
    <source>
        <dbReference type="ARBA" id="ARBA00022989"/>
    </source>
</evidence>
<dbReference type="NCBIfam" id="TIGR03593">
    <property type="entry name" value="yidC_nterm"/>
    <property type="match status" value="1"/>
</dbReference>
<dbReference type="PRINTS" id="PR00701">
    <property type="entry name" value="60KDINNERMP"/>
</dbReference>
<dbReference type="CDD" id="cd19961">
    <property type="entry name" value="EcYidC-like_peri"/>
    <property type="match status" value="1"/>
</dbReference>
<keyword evidence="5 13" id="KW-1003">Cell membrane</keyword>
<reference evidence="18" key="1">
    <citation type="journal article" date="2019" name="Int. J. Syst. Evol. Microbiol.">
        <title>The Global Catalogue of Microorganisms (GCM) 10K type strain sequencing project: providing services to taxonomists for standard genome sequencing and annotation.</title>
        <authorList>
            <consortium name="The Broad Institute Genomics Platform"/>
            <consortium name="The Broad Institute Genome Sequencing Center for Infectious Disease"/>
            <person name="Wu L."/>
            <person name="Ma J."/>
        </authorList>
    </citation>
    <scope>NUCLEOTIDE SEQUENCE [LARGE SCALE GENOMIC DNA]</scope>
    <source>
        <strain evidence="18">KCTC 23299</strain>
    </source>
</reference>
<dbReference type="InterPro" id="IPR047196">
    <property type="entry name" value="YidC_ALB_C"/>
</dbReference>
<feature type="transmembrane region" description="Helical" evidence="13">
    <location>
        <begin position="500"/>
        <end position="518"/>
    </location>
</feature>
<feature type="domain" description="Membrane insertase YidC N-terminal" evidence="16">
    <location>
        <begin position="90"/>
        <end position="350"/>
    </location>
</feature>
<dbReference type="Pfam" id="PF14849">
    <property type="entry name" value="YidC_periplas"/>
    <property type="match status" value="1"/>
</dbReference>
<evidence type="ECO:0000256" key="3">
    <source>
        <dbReference type="ARBA" id="ARBA00015325"/>
    </source>
</evidence>
<keyword evidence="18" id="KW-1185">Reference proteome</keyword>
<protein>
    <recommendedName>
        <fullName evidence="3 13">Membrane protein insertase YidC</fullName>
    </recommendedName>
    <alternativeName>
        <fullName evidence="12 13">Foldase YidC</fullName>
    </alternativeName>
    <alternativeName>
        <fullName evidence="11 13">Membrane integrase YidC</fullName>
    </alternativeName>
    <alternativeName>
        <fullName evidence="13">Membrane protein YidC</fullName>
    </alternativeName>
</protein>
<evidence type="ECO:0000256" key="10">
    <source>
        <dbReference type="ARBA" id="ARBA00023186"/>
    </source>
</evidence>
<dbReference type="Gene3D" id="2.70.98.90">
    <property type="match status" value="1"/>
</dbReference>
<accession>A0ABW6AB37</accession>
<evidence type="ECO:0000256" key="9">
    <source>
        <dbReference type="ARBA" id="ARBA00023136"/>
    </source>
</evidence>